<evidence type="ECO:0000256" key="3">
    <source>
        <dbReference type="ARBA" id="ARBA00005179"/>
    </source>
</evidence>
<comment type="pathway">
    <text evidence="3">Secondary metabolite biosynthesis.</text>
</comment>
<feature type="transmembrane region" description="Helical" evidence="10">
    <location>
        <begin position="195"/>
        <end position="218"/>
    </location>
</feature>
<feature type="transmembrane region" description="Helical" evidence="10">
    <location>
        <begin position="267"/>
        <end position="290"/>
    </location>
</feature>
<dbReference type="Proteomes" id="UP000015241">
    <property type="component" value="Unassembled WGS sequence"/>
</dbReference>
<keyword evidence="6 10" id="KW-0812">Transmembrane</keyword>
<feature type="transmembrane region" description="Helical" evidence="10">
    <location>
        <begin position="239"/>
        <end position="261"/>
    </location>
</feature>
<dbReference type="InterPro" id="IPR044878">
    <property type="entry name" value="UbiA_sf"/>
</dbReference>
<evidence type="ECO:0000256" key="8">
    <source>
        <dbReference type="ARBA" id="ARBA00023136"/>
    </source>
</evidence>
<evidence type="ECO:0000313" key="12">
    <source>
        <dbReference type="Proteomes" id="UP000015241"/>
    </source>
</evidence>
<gene>
    <name evidence="11" type="ORF">FOMPIDRAFT_1133512</name>
</gene>
<dbReference type="AlphaFoldDB" id="S8DQC9"/>
<dbReference type="InterPro" id="IPR039653">
    <property type="entry name" value="Prenyltransferase"/>
</dbReference>
<dbReference type="PROSITE" id="PS00943">
    <property type="entry name" value="UBIA"/>
    <property type="match status" value="1"/>
</dbReference>
<dbReference type="InParanoid" id="S8DQC9"/>
<evidence type="ECO:0000256" key="7">
    <source>
        <dbReference type="ARBA" id="ARBA00022989"/>
    </source>
</evidence>
<evidence type="ECO:0000256" key="9">
    <source>
        <dbReference type="SAM" id="MobiDB-lite"/>
    </source>
</evidence>
<evidence type="ECO:0000256" key="2">
    <source>
        <dbReference type="ARBA" id="ARBA00004141"/>
    </source>
</evidence>
<evidence type="ECO:0000256" key="6">
    <source>
        <dbReference type="ARBA" id="ARBA00022692"/>
    </source>
</evidence>
<feature type="region of interest" description="Disordered" evidence="9">
    <location>
        <begin position="1"/>
        <end position="25"/>
    </location>
</feature>
<dbReference type="Gene3D" id="1.10.357.140">
    <property type="entry name" value="UbiA prenyltransferase"/>
    <property type="match status" value="1"/>
</dbReference>
<dbReference type="Gene3D" id="1.20.120.1780">
    <property type="entry name" value="UbiA prenyltransferase"/>
    <property type="match status" value="1"/>
</dbReference>
<name>S8DQC9_FOMSC</name>
<comment type="subcellular location">
    <subcellularLocation>
        <location evidence="2">Membrane</location>
        <topology evidence="2">Multi-pass membrane protein</topology>
    </subcellularLocation>
</comment>
<accession>S8DQC9</accession>
<evidence type="ECO:0000256" key="4">
    <source>
        <dbReference type="ARBA" id="ARBA00005985"/>
    </source>
</evidence>
<keyword evidence="12" id="KW-1185">Reference proteome</keyword>
<feature type="transmembrane region" description="Helical" evidence="10">
    <location>
        <begin position="146"/>
        <end position="163"/>
    </location>
</feature>
<organism evidence="11 12">
    <name type="scientific">Fomitopsis schrenkii</name>
    <name type="common">Brown rot fungus</name>
    <dbReference type="NCBI Taxonomy" id="2126942"/>
    <lineage>
        <taxon>Eukaryota</taxon>
        <taxon>Fungi</taxon>
        <taxon>Dikarya</taxon>
        <taxon>Basidiomycota</taxon>
        <taxon>Agaricomycotina</taxon>
        <taxon>Agaricomycetes</taxon>
        <taxon>Polyporales</taxon>
        <taxon>Fomitopsis</taxon>
    </lineage>
</organism>
<keyword evidence="8 10" id="KW-0472">Membrane</keyword>
<evidence type="ECO:0000313" key="11">
    <source>
        <dbReference type="EMBL" id="EPS94877.1"/>
    </source>
</evidence>
<dbReference type="FunFam" id="1.20.120.1780:FF:000001">
    <property type="entry name" value="4-hydroxybenzoate octaprenyltransferase"/>
    <property type="match status" value="1"/>
</dbReference>
<dbReference type="GO" id="GO:0006744">
    <property type="term" value="P:ubiquinone biosynthetic process"/>
    <property type="evidence" value="ECO:0007669"/>
    <property type="project" value="TreeGrafter"/>
</dbReference>
<dbReference type="Pfam" id="PF01040">
    <property type="entry name" value="UbiA"/>
    <property type="match status" value="1"/>
</dbReference>
<evidence type="ECO:0000256" key="10">
    <source>
        <dbReference type="SAM" id="Phobius"/>
    </source>
</evidence>
<dbReference type="InterPro" id="IPR000537">
    <property type="entry name" value="UbiA_prenyltransferase"/>
</dbReference>
<protein>
    <submittedName>
        <fullName evidence="11">Uncharacterized protein</fullName>
    </submittedName>
</protein>
<comment type="cofactor">
    <cofactor evidence="1">
        <name>Mg(2+)</name>
        <dbReference type="ChEBI" id="CHEBI:18420"/>
    </cofactor>
</comment>
<keyword evidence="7 10" id="KW-1133">Transmembrane helix</keyword>
<feature type="compositionally biased region" description="Polar residues" evidence="9">
    <location>
        <begin position="10"/>
        <end position="24"/>
    </location>
</feature>
<proteinExistence type="inferred from homology"/>
<dbReference type="EMBL" id="KE504220">
    <property type="protein sequence ID" value="EPS94877.1"/>
    <property type="molecule type" value="Genomic_DNA"/>
</dbReference>
<dbReference type="HOGENOM" id="CLU_034879_3_0_1"/>
<feature type="transmembrane region" description="Helical" evidence="10">
    <location>
        <begin position="172"/>
        <end position="189"/>
    </location>
</feature>
<dbReference type="OrthoDB" id="18170at2759"/>
<keyword evidence="5" id="KW-0808">Transferase</keyword>
<dbReference type="GO" id="GO:0005743">
    <property type="term" value="C:mitochondrial inner membrane"/>
    <property type="evidence" value="ECO:0007669"/>
    <property type="project" value="TreeGrafter"/>
</dbReference>
<dbReference type="eggNOG" id="KOG1381">
    <property type="taxonomic scope" value="Eukaryota"/>
</dbReference>
<reference evidence="11 12" key="1">
    <citation type="journal article" date="2012" name="Science">
        <title>The Paleozoic origin of enzymatic lignin decomposition reconstructed from 31 fungal genomes.</title>
        <authorList>
            <person name="Floudas D."/>
            <person name="Binder M."/>
            <person name="Riley R."/>
            <person name="Barry K."/>
            <person name="Blanchette R.A."/>
            <person name="Henrissat B."/>
            <person name="Martinez A.T."/>
            <person name="Otillar R."/>
            <person name="Spatafora J.W."/>
            <person name="Yadav J.S."/>
            <person name="Aerts A."/>
            <person name="Benoit I."/>
            <person name="Boyd A."/>
            <person name="Carlson A."/>
            <person name="Copeland A."/>
            <person name="Coutinho P.M."/>
            <person name="de Vries R.P."/>
            <person name="Ferreira P."/>
            <person name="Findley K."/>
            <person name="Foster B."/>
            <person name="Gaskell J."/>
            <person name="Glotzer D."/>
            <person name="Gorecki P."/>
            <person name="Heitman J."/>
            <person name="Hesse C."/>
            <person name="Hori C."/>
            <person name="Igarashi K."/>
            <person name="Jurgens J.A."/>
            <person name="Kallen N."/>
            <person name="Kersten P."/>
            <person name="Kohler A."/>
            <person name="Kuees U."/>
            <person name="Kumar T.K.A."/>
            <person name="Kuo A."/>
            <person name="LaButti K."/>
            <person name="Larrondo L.F."/>
            <person name="Lindquist E."/>
            <person name="Ling A."/>
            <person name="Lombard V."/>
            <person name="Lucas S."/>
            <person name="Lundell T."/>
            <person name="Martin R."/>
            <person name="McLaughlin D.J."/>
            <person name="Morgenstern I."/>
            <person name="Morin E."/>
            <person name="Murat C."/>
            <person name="Nagy L.G."/>
            <person name="Nolan M."/>
            <person name="Ohm R.A."/>
            <person name="Patyshakuliyeva A."/>
            <person name="Rokas A."/>
            <person name="Ruiz-Duenas F.J."/>
            <person name="Sabat G."/>
            <person name="Salamov A."/>
            <person name="Samejima M."/>
            <person name="Schmutz J."/>
            <person name="Slot J.C."/>
            <person name="St John F."/>
            <person name="Stenlid J."/>
            <person name="Sun H."/>
            <person name="Sun S."/>
            <person name="Syed K."/>
            <person name="Tsang A."/>
            <person name="Wiebenga A."/>
            <person name="Young D."/>
            <person name="Pisabarro A."/>
            <person name="Eastwood D.C."/>
            <person name="Martin F."/>
            <person name="Cullen D."/>
            <person name="Grigoriev I.V."/>
            <person name="Hibbett D.S."/>
        </authorList>
    </citation>
    <scope>NUCLEOTIDE SEQUENCE</scope>
    <source>
        <strain evidence="12">FP-58527</strain>
    </source>
</reference>
<evidence type="ECO:0000256" key="5">
    <source>
        <dbReference type="ARBA" id="ARBA00022679"/>
    </source>
</evidence>
<dbReference type="InterPro" id="IPR030470">
    <property type="entry name" value="UbiA_prenylTrfase_CS"/>
</dbReference>
<sequence>MSHTKAGAAATTSEPKTPSPNQIPDSPAFEWEHYWRLIRMHLWPTGSDLAWFPSMWGLLMNAYRSGTAPRIVLAQALVHAVACTFGHNAGCIWNDICDRQFDRHVERTKSRPIAQGLVSVPAALLWLEVQVLGYIAAMSYLGRETMALGSLLFVITATIYPFAKRVTYWPQAVLGISCATCAIIGWYAVGRTVDWSVVGPLMLAMICWTIYFDTVYACPDKRYDQHIGVYSTALLFGDYVRPILSVFCAGFVAFLAFAGYANQQGPLFYVISVGSATIGLLWQLITVADFEKDGTKTFRVCA</sequence>
<dbReference type="STRING" id="743788.S8DQC9"/>
<evidence type="ECO:0000256" key="1">
    <source>
        <dbReference type="ARBA" id="ARBA00001946"/>
    </source>
</evidence>
<dbReference type="PANTHER" id="PTHR11048">
    <property type="entry name" value="PRENYLTRANSFERASES"/>
    <property type="match status" value="1"/>
</dbReference>
<dbReference type="FunFam" id="1.10.357.140:FF:000008">
    <property type="entry name" value="4-hydroxybenzoate octaprenyltransferase"/>
    <property type="match status" value="1"/>
</dbReference>
<dbReference type="PANTHER" id="PTHR11048:SF28">
    <property type="entry name" value="4-HYDROXYBENZOATE POLYPRENYLTRANSFERASE, MITOCHONDRIAL"/>
    <property type="match status" value="1"/>
</dbReference>
<comment type="similarity">
    <text evidence="4">Belongs to the UbiA prenyltransferase family.</text>
</comment>
<dbReference type="CDD" id="cd13959">
    <property type="entry name" value="PT_UbiA_COQ2"/>
    <property type="match status" value="1"/>
</dbReference>
<dbReference type="GO" id="GO:0008412">
    <property type="term" value="F:4-hydroxybenzoate polyprenyltransferase activity"/>
    <property type="evidence" value="ECO:0007669"/>
    <property type="project" value="TreeGrafter"/>
</dbReference>